<name>A0A9W4UGF7_9PLEO</name>
<dbReference type="OrthoDB" id="1896086at2759"/>
<feature type="region of interest" description="Disordered" evidence="1">
    <location>
        <begin position="342"/>
        <end position="362"/>
    </location>
</feature>
<feature type="chain" id="PRO_5040869766" description="Lysine-specific metallo-endopeptidase domain-containing protein" evidence="2">
    <location>
        <begin position="19"/>
        <end position="505"/>
    </location>
</feature>
<evidence type="ECO:0000313" key="3">
    <source>
        <dbReference type="EMBL" id="CAI6335731.1"/>
    </source>
</evidence>
<accession>A0A9W4UGF7</accession>
<comment type="caution">
    <text evidence="3">The sequence shown here is derived from an EMBL/GenBank/DDBJ whole genome shotgun (WGS) entry which is preliminary data.</text>
</comment>
<dbReference type="AlphaFoldDB" id="A0A9W4UGF7"/>
<evidence type="ECO:0008006" key="5">
    <source>
        <dbReference type="Google" id="ProtNLM"/>
    </source>
</evidence>
<feature type="compositionally biased region" description="Basic and acidic residues" evidence="1">
    <location>
        <begin position="263"/>
        <end position="279"/>
    </location>
</feature>
<gene>
    <name evidence="3" type="ORF">PDIGIT_LOCUS8816</name>
</gene>
<keyword evidence="4" id="KW-1185">Reference proteome</keyword>
<dbReference type="Gene3D" id="3.40.390.10">
    <property type="entry name" value="Collagenase (Catalytic Domain)"/>
    <property type="match status" value="1"/>
</dbReference>
<evidence type="ECO:0000256" key="2">
    <source>
        <dbReference type="SAM" id="SignalP"/>
    </source>
</evidence>
<dbReference type="EMBL" id="CAOQHR010000006">
    <property type="protein sequence ID" value="CAI6335731.1"/>
    <property type="molecule type" value="Genomic_DNA"/>
</dbReference>
<feature type="compositionally biased region" description="Acidic residues" evidence="1">
    <location>
        <begin position="342"/>
        <end position="352"/>
    </location>
</feature>
<proteinExistence type="predicted"/>
<feature type="signal peptide" evidence="2">
    <location>
        <begin position="1"/>
        <end position="18"/>
    </location>
</feature>
<keyword evidence="2" id="KW-0732">Signal</keyword>
<reference evidence="3" key="1">
    <citation type="submission" date="2023-01" db="EMBL/GenBank/DDBJ databases">
        <authorList>
            <person name="Van Ghelder C."/>
            <person name="Rancurel C."/>
        </authorList>
    </citation>
    <scope>NUCLEOTIDE SEQUENCE</scope>
    <source>
        <strain evidence="3">CNCM I-4278</strain>
    </source>
</reference>
<feature type="region of interest" description="Disordered" evidence="1">
    <location>
        <begin position="263"/>
        <end position="282"/>
    </location>
</feature>
<dbReference type="InterPro" id="IPR024079">
    <property type="entry name" value="MetalloPept_cat_dom_sf"/>
</dbReference>
<organism evidence="3 4">
    <name type="scientific">Periconia digitata</name>
    <dbReference type="NCBI Taxonomy" id="1303443"/>
    <lineage>
        <taxon>Eukaryota</taxon>
        <taxon>Fungi</taxon>
        <taxon>Dikarya</taxon>
        <taxon>Ascomycota</taxon>
        <taxon>Pezizomycotina</taxon>
        <taxon>Dothideomycetes</taxon>
        <taxon>Pleosporomycetidae</taxon>
        <taxon>Pleosporales</taxon>
        <taxon>Massarineae</taxon>
        <taxon>Periconiaceae</taxon>
        <taxon>Periconia</taxon>
    </lineage>
</organism>
<dbReference type="GO" id="GO:0008237">
    <property type="term" value="F:metallopeptidase activity"/>
    <property type="evidence" value="ECO:0007669"/>
    <property type="project" value="InterPro"/>
</dbReference>
<protein>
    <recommendedName>
        <fullName evidence="5">Lysine-specific metallo-endopeptidase domain-containing protein</fullName>
    </recommendedName>
</protein>
<dbReference type="Proteomes" id="UP001152607">
    <property type="component" value="Unassembled WGS sequence"/>
</dbReference>
<sequence length="505" mass="56451">MKLTHFLSTALLSSHGLASFLEHILDIGSDVESVAESILDSVDFYVFEESEIEATTIVKTSKGDFTIESRLTGFKGCPGDNQTKIQEAFVDALKIVNSVGNPTEIIGRKPGSDYEQGQEAYDYWGPQKQWSDGLFTVSGNYKRAILGGTETWRGDWWWDRYFQITCDDPLDRCSSKEGLHAYENDPNTKEHSGKYPRINFCPRFFEFQPSLKERIGNITNGVLPKDNPENLRSRGSIMLHEMFHTVANSVEVSWNAGISQPKAVDHKPYEDQDSSRGSEKAYGAHRAKYLAKMKNRAMSRLVFTNTDNYVYYALSTYMMKHFKTAYPEEPPASWSAPAIQGEDEELSTDDDPNTAVSDFSTDEPLLSDEELYQQSSEDDEDITCSTSDSSPALETCLEIIRSQWTYTELRLNAGRPGKSWWFAYQTGCAISLNYISDWSVNGTDEAAAEEAICGLTYYDALVSTLSIVTKCATDGKIGGKIPFGRDDCKAEIEIIVPHGLPPTGI</sequence>
<evidence type="ECO:0000256" key="1">
    <source>
        <dbReference type="SAM" id="MobiDB-lite"/>
    </source>
</evidence>
<evidence type="ECO:0000313" key="4">
    <source>
        <dbReference type="Proteomes" id="UP001152607"/>
    </source>
</evidence>